<name>A0A7V4WUP0_CALAY</name>
<dbReference type="AlphaFoldDB" id="A0A7V4WUP0"/>
<comment type="caution">
    <text evidence="1">The sequence shown here is derived from an EMBL/GenBank/DDBJ whole genome shotgun (WGS) entry which is preliminary data.</text>
</comment>
<sequence>MKTVFVYTVLLIVLWGSPKLLRGQACCTAGTPLMSSLDVTATPPGIWRTSLTYHYNFLNDVVSGSQKIEGIRQRLSQSLLADISYGLNRRLSFTALLSFIQQTRSLNRPNSAQSLEKVATRGVGDMLFLVKYNLIPLDIFSQTQVSVGLGIKAPTGASTLKIGQILLPADMQPGTGSWDAVLWAYYFKGFLPFSKWNYFSNLTYRLNGNNDRYQLSDVNSGYRFGNELLATIGTSVSTDSLLSLSLIVRYRNTQADHLAESVVPNTGGHWVYVQPGVNVNFKTVSLRLSGSIPVYRQLTDTQLTTSYTLSFGLFYSRPIKP</sequence>
<reference evidence="1" key="1">
    <citation type="journal article" date="2020" name="mSystems">
        <title>Genome- and Community-Level Interaction Insights into Carbon Utilization and Element Cycling Functions of Hydrothermarchaeota in Hydrothermal Sediment.</title>
        <authorList>
            <person name="Zhou Z."/>
            <person name="Liu Y."/>
            <person name="Xu W."/>
            <person name="Pan J."/>
            <person name="Luo Z.H."/>
            <person name="Li M."/>
        </authorList>
    </citation>
    <scope>NUCLEOTIDE SEQUENCE [LARGE SCALE GENOMIC DNA]</scope>
    <source>
        <strain evidence="1">HyVt-577</strain>
    </source>
</reference>
<dbReference type="Proteomes" id="UP000885779">
    <property type="component" value="Unassembled WGS sequence"/>
</dbReference>
<gene>
    <name evidence="1" type="ORF">ENK44_05085</name>
</gene>
<organism evidence="1">
    <name type="scientific">Caldithrix abyssi</name>
    <dbReference type="NCBI Taxonomy" id="187145"/>
    <lineage>
        <taxon>Bacteria</taxon>
        <taxon>Pseudomonadati</taxon>
        <taxon>Calditrichota</taxon>
        <taxon>Calditrichia</taxon>
        <taxon>Calditrichales</taxon>
        <taxon>Calditrichaceae</taxon>
        <taxon>Caldithrix</taxon>
    </lineage>
</organism>
<protein>
    <recommendedName>
        <fullName evidence="2">Transporter</fullName>
    </recommendedName>
</protein>
<accession>A0A7V4WUP0</accession>
<evidence type="ECO:0008006" key="2">
    <source>
        <dbReference type="Google" id="ProtNLM"/>
    </source>
</evidence>
<dbReference type="EMBL" id="DRQG01000044">
    <property type="protein sequence ID" value="HGY55053.1"/>
    <property type="molecule type" value="Genomic_DNA"/>
</dbReference>
<proteinExistence type="predicted"/>
<evidence type="ECO:0000313" key="1">
    <source>
        <dbReference type="EMBL" id="HGY55053.1"/>
    </source>
</evidence>